<evidence type="ECO:0000313" key="2">
    <source>
        <dbReference type="Proteomes" id="UP000002376"/>
    </source>
</evidence>
<accession>D5U1F1</accession>
<protein>
    <submittedName>
        <fullName evidence="1">Uncharacterized protein</fullName>
    </submittedName>
</protein>
<organism evidence="1 2">
    <name type="scientific">Thermosphaera aggregans (strain DSM 11486 / M11TL)</name>
    <dbReference type="NCBI Taxonomy" id="633148"/>
    <lineage>
        <taxon>Archaea</taxon>
        <taxon>Thermoproteota</taxon>
        <taxon>Thermoprotei</taxon>
        <taxon>Desulfurococcales</taxon>
        <taxon>Desulfurococcaceae</taxon>
        <taxon>Thermosphaera</taxon>
    </lineage>
</organism>
<name>D5U1F1_THEAM</name>
<gene>
    <name evidence="1" type="ordered locus">Tagg_0678</name>
</gene>
<dbReference type="AlphaFoldDB" id="D5U1F1"/>
<dbReference type="Proteomes" id="UP000002376">
    <property type="component" value="Chromosome"/>
</dbReference>
<reference key="3">
    <citation type="submission" date="2010-02" db="EMBL/GenBank/DDBJ databases">
        <title>Complete genome sequence of Thermosphaera aggregans type strain (M11TL).</title>
        <authorList>
            <consortium name="US DOE Joint Genome Institute (JGI-PGF)"/>
            <person name="Spring S."/>
            <person name="Lapidus A."/>
            <person name="Munk C."/>
            <person name="Schroeder M."/>
            <person name="Glavina Del Rio T."/>
            <person name="Tice H."/>
            <person name="Copeland A."/>
            <person name="Cheng J.-F."/>
            <person name="Lucas S."/>
            <person name="Chen F."/>
            <person name="Nolan M."/>
            <person name="Bruce D."/>
            <person name="Goodwin L."/>
            <person name="Pitluck S."/>
            <person name="Ivanova N."/>
            <person name="Mavromatis K."/>
            <person name="Ovchinnikova G."/>
            <person name="Pati A."/>
            <person name="Chen A."/>
            <person name="Palaniappan K."/>
            <person name="Land M."/>
            <person name="Hauser L."/>
            <person name="Chang Y.-J."/>
            <person name="Jeffries C.C."/>
            <person name="Brettin T."/>
            <person name="Detter J.C."/>
            <person name="Tapia R."/>
            <person name="Han C."/>
            <person name="Chain P."/>
            <person name="Heimerl T."/>
            <person name="Weik F."/>
            <person name="Goker M."/>
            <person name="Rachel R."/>
            <person name="Bristow J."/>
            <person name="Eisen J.A."/>
            <person name="Markowitz V."/>
            <person name="Hugenholtz P."/>
            <person name="Kyrpides N.C."/>
            <person name="Klenk H.-P."/>
        </authorList>
    </citation>
    <scope>NUCLEOTIDE SEQUENCE</scope>
    <source>
        <strain>DSM 11486</strain>
    </source>
</reference>
<dbReference type="STRING" id="633148.Tagg_0678"/>
<dbReference type="HOGENOM" id="CLU_173012_0_0_2"/>
<dbReference type="eggNOG" id="arCOG06100">
    <property type="taxonomic scope" value="Archaea"/>
</dbReference>
<proteinExistence type="predicted"/>
<sequence>MEKEMEKMKNEIISLIDESKLPIVKEAFYSNPEVEAVMERLYDQWEKNNHAGIPLDYATHEELLLLYKVAKEVVDSPHGELSRARMRRAMGLSEKGDEKKSLWKKLFKKG</sequence>
<reference evidence="2" key="2">
    <citation type="journal article" date="2010" name="Stand. Genomic Sci.">
        <title>Complete genome sequence of Thermosphaera aggregans type strain (M11TLT).</title>
        <authorList>
            <person name="Spring S."/>
            <person name="Rachel R."/>
            <person name="Lapidus A."/>
            <person name="Davenport K."/>
            <person name="Tice H."/>
            <person name="Copeland A."/>
            <person name="Cheng J.-F."/>
            <person name="Lucas S."/>
            <person name="Chen F."/>
            <person name="Nolan M."/>
            <person name="Bruce D."/>
            <person name="Goodwin L."/>
            <person name="Pitluck S."/>
            <person name="Ivanova N."/>
            <person name="Mavromatis K."/>
            <person name="Ovchinnikova G."/>
            <person name="Pati A."/>
            <person name="Chen A."/>
            <person name="Palaniappan K."/>
            <person name="Land M."/>
            <person name="Hauser L."/>
            <person name="Chang Y.-J."/>
            <person name="Jeffries C.C."/>
            <person name="Brettin T."/>
            <person name="Detter J.C."/>
            <person name="Tapia R."/>
            <person name="Han C."/>
            <person name="Heimerl T."/>
            <person name="Weikl F."/>
            <person name="Brambilla E."/>
            <person name="Goker M."/>
            <person name="Bristow J."/>
            <person name="Eisen J.A."/>
            <person name="Markowitz V."/>
            <person name="Hugenholtz P."/>
            <person name="Kyrpides N.C."/>
            <person name="Klenk H.-P."/>
        </authorList>
    </citation>
    <scope>NUCLEOTIDE SEQUENCE [LARGE SCALE GENOMIC DNA]</scope>
    <source>
        <strain evidence="2">DSM 11486 / M11TL</strain>
    </source>
</reference>
<dbReference type="KEGG" id="tag:Tagg_0678"/>
<reference evidence="1 2" key="1">
    <citation type="journal article" date="2010" name="Stand. Genomic Sci.">
        <title>Complete genome sequence of Thermosphaera aggregans type strain (M11TL).</title>
        <authorList>
            <person name="Spring S."/>
            <person name="Rachel R."/>
            <person name="Lapidus A."/>
            <person name="Davenport K."/>
            <person name="Tice H."/>
            <person name="Copeland A."/>
            <person name="Cheng J.F."/>
            <person name="Lucas S."/>
            <person name="Chen F."/>
            <person name="Nolan M."/>
            <person name="Bruce D."/>
            <person name="Goodwin L."/>
            <person name="Pitluck S."/>
            <person name="Ivanova N."/>
            <person name="Mavromatis K."/>
            <person name="Ovchinnikova G."/>
            <person name="Pati A."/>
            <person name="Chen A."/>
            <person name="Palaniappan K."/>
            <person name="Land M."/>
            <person name="Hauser L."/>
            <person name="Chang Y.J."/>
            <person name="Jeffries C.C."/>
            <person name="Brettin T."/>
            <person name="Detter J.C."/>
            <person name="Tapia R."/>
            <person name="Han C."/>
            <person name="Heimerl T."/>
            <person name="Weikl F."/>
            <person name="Brambilla E."/>
            <person name="Goker M."/>
            <person name="Bristow J."/>
            <person name="Eisen J.A."/>
            <person name="Markowitz V."/>
            <person name="Hugenholtz P."/>
            <person name="Kyrpides N.C."/>
            <person name="Klenk H.P."/>
        </authorList>
    </citation>
    <scope>NUCLEOTIDE SEQUENCE [LARGE SCALE GENOMIC DNA]</scope>
    <source>
        <strain evidence="2">DSM 11486 / M11TL</strain>
    </source>
</reference>
<evidence type="ECO:0000313" key="1">
    <source>
        <dbReference type="EMBL" id="ADG90951.1"/>
    </source>
</evidence>
<keyword evidence="2" id="KW-1185">Reference proteome</keyword>
<dbReference type="EMBL" id="CP001939">
    <property type="protein sequence ID" value="ADG90951.1"/>
    <property type="molecule type" value="Genomic_DNA"/>
</dbReference>